<reference evidence="2 3" key="1">
    <citation type="journal article" date="2010" name="Science">
        <title>Genomic comparison of the ants Camponotus floridanus and Harpegnathos saltator.</title>
        <authorList>
            <person name="Bonasio R."/>
            <person name="Zhang G."/>
            <person name="Ye C."/>
            <person name="Mutti N.S."/>
            <person name="Fang X."/>
            <person name="Qin N."/>
            <person name="Donahue G."/>
            <person name="Yang P."/>
            <person name="Li Q."/>
            <person name="Li C."/>
            <person name="Zhang P."/>
            <person name="Huang Z."/>
            <person name="Berger S.L."/>
            <person name="Reinberg D."/>
            <person name="Wang J."/>
            <person name="Liebig J."/>
        </authorList>
    </citation>
    <scope>NUCLEOTIDE SEQUENCE [LARGE SCALE GENOMIC DNA]</scope>
    <source>
        <strain evidence="2 3">R22 G/1</strain>
    </source>
</reference>
<dbReference type="EMBL" id="GL448516">
    <property type="protein sequence ID" value="EFN84492.1"/>
    <property type="molecule type" value="Genomic_DNA"/>
</dbReference>
<dbReference type="AlphaFoldDB" id="E2BIJ7"/>
<evidence type="ECO:0000256" key="1">
    <source>
        <dbReference type="SAM" id="MobiDB-lite"/>
    </source>
</evidence>
<organism evidence="3">
    <name type="scientific">Harpegnathos saltator</name>
    <name type="common">Jerdon's jumping ant</name>
    <dbReference type="NCBI Taxonomy" id="610380"/>
    <lineage>
        <taxon>Eukaryota</taxon>
        <taxon>Metazoa</taxon>
        <taxon>Ecdysozoa</taxon>
        <taxon>Arthropoda</taxon>
        <taxon>Hexapoda</taxon>
        <taxon>Insecta</taxon>
        <taxon>Pterygota</taxon>
        <taxon>Neoptera</taxon>
        <taxon>Endopterygota</taxon>
        <taxon>Hymenoptera</taxon>
        <taxon>Apocrita</taxon>
        <taxon>Aculeata</taxon>
        <taxon>Formicoidea</taxon>
        <taxon>Formicidae</taxon>
        <taxon>Ponerinae</taxon>
        <taxon>Ponerini</taxon>
        <taxon>Harpegnathos</taxon>
    </lineage>
</organism>
<gene>
    <name evidence="2" type="ORF">EAI_13183</name>
</gene>
<proteinExistence type="predicted"/>
<dbReference type="InParanoid" id="E2BIJ7"/>
<evidence type="ECO:0000313" key="2">
    <source>
        <dbReference type="EMBL" id="EFN84492.1"/>
    </source>
</evidence>
<protein>
    <submittedName>
        <fullName evidence="2">Uncharacterized protein</fullName>
    </submittedName>
</protein>
<feature type="region of interest" description="Disordered" evidence="1">
    <location>
        <begin position="1"/>
        <end position="20"/>
    </location>
</feature>
<sequence>MPRGENGTHADRCPTSNNGEQCSDICRKCQTCRCFAAEADKRRKAAEQDSGLRVAVEARFGNKTYDCINPARERLEAVAISCGRHLPVQVSRRQITNRVARFLGNLQAEEDAGDNRWSFRLASREARRIENEITLDFDLALLSGPRDYANESLASPHSGAR</sequence>
<name>E2BIJ7_HARSA</name>
<dbReference type="Proteomes" id="UP000008237">
    <property type="component" value="Unassembled WGS sequence"/>
</dbReference>
<keyword evidence="3" id="KW-1185">Reference proteome</keyword>
<feature type="compositionally biased region" description="Basic and acidic residues" evidence="1">
    <location>
        <begin position="1"/>
        <end position="12"/>
    </location>
</feature>
<evidence type="ECO:0000313" key="3">
    <source>
        <dbReference type="Proteomes" id="UP000008237"/>
    </source>
</evidence>
<accession>E2BIJ7</accession>